<dbReference type="Proteomes" id="UP000839610">
    <property type="component" value="Unassembled WGS sequence"/>
</dbReference>
<organism evidence="3">
    <name type="scientific">Salmonella enterica</name>
    <name type="common">Salmonella choleraesuis</name>
    <dbReference type="NCBI Taxonomy" id="28901"/>
    <lineage>
        <taxon>Bacteria</taxon>
        <taxon>Pseudomonadati</taxon>
        <taxon>Pseudomonadota</taxon>
        <taxon>Gammaproteobacteria</taxon>
        <taxon>Enterobacterales</taxon>
        <taxon>Enterobacteriaceae</taxon>
        <taxon>Salmonella</taxon>
    </lineage>
</organism>
<name>A0A5U3ITI3_SALER</name>
<proteinExistence type="predicted"/>
<reference evidence="3" key="1">
    <citation type="submission" date="2018-07" db="EMBL/GenBank/DDBJ databases">
        <authorList>
            <consortium name="GenomeTrakr network: Whole genome sequencing for foodborne pathogen traceback"/>
        </authorList>
    </citation>
    <scope>NUCLEOTIDE SEQUENCE [LARGE SCALE GENOMIC DNA]</scope>
    <source>
        <strain evidence="3">FDA00008842</strain>
    </source>
</reference>
<evidence type="ECO:0000259" key="2">
    <source>
        <dbReference type="PROSITE" id="PS50943"/>
    </source>
</evidence>
<dbReference type="PROSITE" id="PS50943">
    <property type="entry name" value="HTH_CROC1"/>
    <property type="match status" value="1"/>
</dbReference>
<dbReference type="AlphaFoldDB" id="A0A5U3ITI3"/>
<dbReference type="PANTHER" id="PTHR36924">
    <property type="entry name" value="ANTITOXIN HIGA-1"/>
    <property type="match status" value="1"/>
</dbReference>
<dbReference type="Gene3D" id="1.10.260.40">
    <property type="entry name" value="lambda repressor-like DNA-binding domains"/>
    <property type="match status" value="1"/>
</dbReference>
<dbReference type="CDD" id="cd00093">
    <property type="entry name" value="HTH_XRE"/>
    <property type="match status" value="1"/>
</dbReference>
<sequence length="95" mass="10404">MAMFDPAYPGEIIAEILEEQRVSLRQFAAAMNIAPSTASRILSGKVSITPEMAVKLAIVLNGDAESWLTLQNNYSLSLARKNVDVTHVHRLSFAC</sequence>
<dbReference type="PANTHER" id="PTHR36924:SF1">
    <property type="entry name" value="ANTITOXIN HIGA-1"/>
    <property type="match status" value="1"/>
</dbReference>
<keyword evidence="1" id="KW-0238">DNA-binding</keyword>
<comment type="caution">
    <text evidence="3">The sequence shown here is derived from an EMBL/GenBank/DDBJ whole genome shotgun (WGS) entry which is preliminary data.</text>
</comment>
<dbReference type="SMART" id="SM00530">
    <property type="entry name" value="HTH_XRE"/>
    <property type="match status" value="1"/>
</dbReference>
<dbReference type="Pfam" id="PF01381">
    <property type="entry name" value="HTH_3"/>
    <property type="match status" value="1"/>
</dbReference>
<dbReference type="InterPro" id="IPR001387">
    <property type="entry name" value="Cro/C1-type_HTH"/>
</dbReference>
<dbReference type="InterPro" id="IPR013430">
    <property type="entry name" value="Toxin_antidote_HigA"/>
</dbReference>
<dbReference type="InterPro" id="IPR010982">
    <property type="entry name" value="Lambda_DNA-bd_dom_sf"/>
</dbReference>
<dbReference type="NCBIfam" id="TIGR02607">
    <property type="entry name" value="antidote_HigA"/>
    <property type="match status" value="1"/>
</dbReference>
<evidence type="ECO:0000313" key="3">
    <source>
        <dbReference type="EMBL" id="EBP4586405.1"/>
    </source>
</evidence>
<dbReference type="EMBL" id="AAGLUV010000031">
    <property type="protein sequence ID" value="EBP4586405.1"/>
    <property type="molecule type" value="Genomic_DNA"/>
</dbReference>
<protein>
    <submittedName>
        <fullName evidence="3">HigA family addiction module antidote protein</fullName>
    </submittedName>
</protein>
<gene>
    <name evidence="3" type="ORF">VH79_25170</name>
</gene>
<dbReference type="SUPFAM" id="SSF47413">
    <property type="entry name" value="lambda repressor-like DNA-binding domains"/>
    <property type="match status" value="1"/>
</dbReference>
<accession>A0A5U3ITI3</accession>
<evidence type="ECO:0000256" key="1">
    <source>
        <dbReference type="ARBA" id="ARBA00023125"/>
    </source>
</evidence>
<feature type="domain" description="HTH cro/C1-type" evidence="2">
    <location>
        <begin position="13"/>
        <end position="67"/>
    </location>
</feature>
<dbReference type="GO" id="GO:0003677">
    <property type="term" value="F:DNA binding"/>
    <property type="evidence" value="ECO:0007669"/>
    <property type="project" value="UniProtKB-KW"/>
</dbReference>